<feature type="domain" description="Histidine kinase" evidence="14">
    <location>
        <begin position="367"/>
        <end position="584"/>
    </location>
</feature>
<keyword evidence="13" id="KW-0812">Transmembrane</keyword>
<organism evidence="17 18">
    <name type="scientific">Atopococcus tabaci</name>
    <dbReference type="NCBI Taxonomy" id="269774"/>
    <lineage>
        <taxon>Bacteria</taxon>
        <taxon>Bacillati</taxon>
        <taxon>Bacillota</taxon>
        <taxon>Bacilli</taxon>
        <taxon>Lactobacillales</taxon>
        <taxon>Carnobacteriaceae</taxon>
        <taxon>Atopococcus</taxon>
    </lineage>
</organism>
<dbReference type="PANTHER" id="PTHR45453">
    <property type="entry name" value="PHOSPHATE REGULON SENSOR PROTEIN PHOR"/>
    <property type="match status" value="1"/>
</dbReference>
<dbReference type="Gene3D" id="6.10.340.10">
    <property type="match status" value="1"/>
</dbReference>
<feature type="domain" description="PAS" evidence="15">
    <location>
        <begin position="243"/>
        <end position="297"/>
    </location>
</feature>
<dbReference type="InterPro" id="IPR005467">
    <property type="entry name" value="His_kinase_dom"/>
</dbReference>
<evidence type="ECO:0000256" key="7">
    <source>
        <dbReference type="ARBA" id="ARBA00022741"/>
    </source>
</evidence>
<dbReference type="InterPro" id="IPR003660">
    <property type="entry name" value="HAMP_dom"/>
</dbReference>
<dbReference type="EC" id="2.7.13.3" evidence="3"/>
<dbReference type="GO" id="GO:0005524">
    <property type="term" value="F:ATP binding"/>
    <property type="evidence" value="ECO:0007669"/>
    <property type="project" value="UniProtKB-KW"/>
</dbReference>
<dbReference type="SMART" id="SM00388">
    <property type="entry name" value="HisKA"/>
    <property type="match status" value="1"/>
</dbReference>
<dbReference type="Gene3D" id="3.30.565.10">
    <property type="entry name" value="Histidine kinase-like ATPase, C-terminal domain"/>
    <property type="match status" value="1"/>
</dbReference>
<dbReference type="PROSITE" id="PS50112">
    <property type="entry name" value="PAS"/>
    <property type="match status" value="1"/>
</dbReference>
<keyword evidence="7" id="KW-0547">Nucleotide-binding</keyword>
<keyword evidence="11 13" id="KW-0472">Membrane</keyword>
<evidence type="ECO:0000256" key="13">
    <source>
        <dbReference type="SAM" id="Phobius"/>
    </source>
</evidence>
<dbReference type="Proteomes" id="UP001171751">
    <property type="component" value="Unassembled WGS sequence"/>
</dbReference>
<dbReference type="SUPFAM" id="SSF47384">
    <property type="entry name" value="Homodimeric domain of signal transducing histidine kinase"/>
    <property type="match status" value="1"/>
</dbReference>
<keyword evidence="10" id="KW-0902">Two-component regulatory system</keyword>
<evidence type="ECO:0000259" key="16">
    <source>
        <dbReference type="PROSITE" id="PS50885"/>
    </source>
</evidence>
<feature type="domain" description="HAMP" evidence="16">
    <location>
        <begin position="186"/>
        <end position="238"/>
    </location>
</feature>
<dbReference type="Pfam" id="PF00989">
    <property type="entry name" value="PAS"/>
    <property type="match status" value="1"/>
</dbReference>
<evidence type="ECO:0000256" key="11">
    <source>
        <dbReference type="ARBA" id="ARBA00023136"/>
    </source>
</evidence>
<accession>A0AA43UCG2</accession>
<evidence type="ECO:0000256" key="9">
    <source>
        <dbReference type="ARBA" id="ARBA00022840"/>
    </source>
</evidence>
<dbReference type="AlphaFoldDB" id="A0AA43UCG2"/>
<comment type="subcellular location">
    <subcellularLocation>
        <location evidence="2">Cell membrane</location>
    </subcellularLocation>
</comment>
<evidence type="ECO:0000256" key="4">
    <source>
        <dbReference type="ARBA" id="ARBA00022475"/>
    </source>
</evidence>
<evidence type="ECO:0000256" key="2">
    <source>
        <dbReference type="ARBA" id="ARBA00004236"/>
    </source>
</evidence>
<dbReference type="InterPro" id="IPR013767">
    <property type="entry name" value="PAS_fold"/>
</dbReference>
<comment type="catalytic activity">
    <reaction evidence="1">
        <text>ATP + protein L-histidine = ADP + protein N-phospho-L-histidine.</text>
        <dbReference type="EC" id="2.7.13.3"/>
    </reaction>
</comment>
<dbReference type="GO" id="GO:0016036">
    <property type="term" value="P:cellular response to phosphate starvation"/>
    <property type="evidence" value="ECO:0007669"/>
    <property type="project" value="TreeGrafter"/>
</dbReference>
<dbReference type="InterPro" id="IPR050351">
    <property type="entry name" value="BphY/WalK/GraS-like"/>
</dbReference>
<feature type="coiled-coil region" evidence="12">
    <location>
        <begin position="26"/>
        <end position="53"/>
    </location>
</feature>
<dbReference type="PANTHER" id="PTHR45453:SF1">
    <property type="entry name" value="PHOSPHATE REGULON SENSOR PROTEIN PHOR"/>
    <property type="match status" value="1"/>
</dbReference>
<keyword evidence="13" id="KW-1133">Transmembrane helix</keyword>
<evidence type="ECO:0000256" key="6">
    <source>
        <dbReference type="ARBA" id="ARBA00022679"/>
    </source>
</evidence>
<keyword evidence="12" id="KW-0175">Coiled coil</keyword>
<gene>
    <name evidence="17" type="ORF">Q4F26_03575</name>
</gene>
<evidence type="ECO:0000256" key="10">
    <source>
        <dbReference type="ARBA" id="ARBA00023012"/>
    </source>
</evidence>
<dbReference type="InterPro" id="IPR036097">
    <property type="entry name" value="HisK_dim/P_sf"/>
</dbReference>
<keyword evidence="6" id="KW-0808">Transferase</keyword>
<evidence type="ECO:0000259" key="15">
    <source>
        <dbReference type="PROSITE" id="PS50112"/>
    </source>
</evidence>
<dbReference type="SUPFAM" id="SSF55785">
    <property type="entry name" value="PYP-like sensor domain (PAS domain)"/>
    <property type="match status" value="1"/>
</dbReference>
<feature type="transmembrane region" description="Helical" evidence="13">
    <location>
        <begin position="165"/>
        <end position="184"/>
    </location>
</feature>
<evidence type="ECO:0000256" key="12">
    <source>
        <dbReference type="SAM" id="Coils"/>
    </source>
</evidence>
<dbReference type="CDD" id="cd00082">
    <property type="entry name" value="HisKA"/>
    <property type="match status" value="1"/>
</dbReference>
<dbReference type="InterPro" id="IPR003594">
    <property type="entry name" value="HATPase_dom"/>
</dbReference>
<dbReference type="InterPro" id="IPR036890">
    <property type="entry name" value="HATPase_C_sf"/>
</dbReference>
<evidence type="ECO:0000256" key="1">
    <source>
        <dbReference type="ARBA" id="ARBA00000085"/>
    </source>
</evidence>
<evidence type="ECO:0000256" key="8">
    <source>
        <dbReference type="ARBA" id="ARBA00022777"/>
    </source>
</evidence>
<dbReference type="PROSITE" id="PS50109">
    <property type="entry name" value="HIS_KIN"/>
    <property type="match status" value="1"/>
</dbReference>
<dbReference type="NCBIfam" id="NF046044">
    <property type="entry name" value="PnpS"/>
    <property type="match status" value="1"/>
</dbReference>
<dbReference type="Gene3D" id="1.10.287.130">
    <property type="match status" value="1"/>
</dbReference>
<name>A0AA43UCG2_9LACT</name>
<dbReference type="Gene3D" id="3.30.450.20">
    <property type="entry name" value="PAS domain"/>
    <property type="match status" value="1"/>
</dbReference>
<reference evidence="17" key="1">
    <citation type="submission" date="2023-07" db="EMBL/GenBank/DDBJ databases">
        <title>Between Cages and Wild: Unraveling the Impact of Captivity on Animal Microbiomes and Antimicrobial Resistance.</title>
        <authorList>
            <person name="Schmartz G.P."/>
            <person name="Rehner J."/>
            <person name="Schuff M.J."/>
            <person name="Becker S.L."/>
            <person name="Kravczyk M."/>
            <person name="Gurevich A."/>
            <person name="Francke R."/>
            <person name="Mueller R."/>
            <person name="Keller V."/>
            <person name="Keller A."/>
        </authorList>
    </citation>
    <scope>NUCLEOTIDE SEQUENCE</scope>
    <source>
        <strain evidence="17">S39M_St_73</strain>
    </source>
</reference>
<dbReference type="InterPro" id="IPR004358">
    <property type="entry name" value="Sig_transdc_His_kin-like_C"/>
</dbReference>
<dbReference type="PROSITE" id="PS50885">
    <property type="entry name" value="HAMP"/>
    <property type="match status" value="1"/>
</dbReference>
<dbReference type="GO" id="GO:0004721">
    <property type="term" value="F:phosphoprotein phosphatase activity"/>
    <property type="evidence" value="ECO:0007669"/>
    <property type="project" value="TreeGrafter"/>
</dbReference>
<dbReference type="PRINTS" id="PR00344">
    <property type="entry name" value="BCTRLSENSOR"/>
</dbReference>
<dbReference type="EMBL" id="JAUNQW010000010">
    <property type="protein sequence ID" value="MDO5457403.1"/>
    <property type="molecule type" value="Genomic_DNA"/>
</dbReference>
<evidence type="ECO:0000313" key="17">
    <source>
        <dbReference type="EMBL" id="MDO5457403.1"/>
    </source>
</evidence>
<evidence type="ECO:0000256" key="3">
    <source>
        <dbReference type="ARBA" id="ARBA00012438"/>
    </source>
</evidence>
<dbReference type="InterPro" id="IPR035965">
    <property type="entry name" value="PAS-like_dom_sf"/>
</dbReference>
<keyword evidence="9 17" id="KW-0067">ATP-binding</keyword>
<evidence type="ECO:0000256" key="5">
    <source>
        <dbReference type="ARBA" id="ARBA00022553"/>
    </source>
</evidence>
<feature type="coiled-coil region" evidence="12">
    <location>
        <begin position="230"/>
        <end position="257"/>
    </location>
</feature>
<comment type="caution">
    <text evidence="17">The sequence shown here is derived from an EMBL/GenBank/DDBJ whole genome shotgun (WGS) entry which is preliminary data.</text>
</comment>
<dbReference type="Pfam" id="PF02518">
    <property type="entry name" value="HATPase_c"/>
    <property type="match status" value="1"/>
</dbReference>
<dbReference type="InterPro" id="IPR003661">
    <property type="entry name" value="HisK_dim/P_dom"/>
</dbReference>
<sequence>MNKFYRRIIILFLSIIIFLSILVGRILDIQYREENAEKQLQQLGEQITIIEMQLEGREAERVEDLLGQITPIAQSVRARVTLFDPQGDLVYDSSEVNHSPATTEEINLSEEDRLIEGRKSMDSGESMFFYVSTAISSADNQRIGVLRLADIENDPVISTGFVQTYFFLFMLISLAVLFLFFRYWTKRLLQPIDQIKEVTVNIINQDYSRRYRGNNFRELDELGYSINKLASKLEFQVQELETRNEQLNKLIENLNIGIMLLNESRLIKMVNPAMSEILEINLSDNIGRPYIHFISNPWIIELVEAAYDTGKPQSEEFNLMNSEEYILDATIIPVNLASESDHGLIILFYDITEIRRLEKVRTDFVANASHELRTPVTALKGFTETLLDGALEDKETLIHFLEIMNEESERLDLIIGDILQLSRLEQRTDRMRLETVNVKEVIESVYHILNQKAENKHIDLRLNVINDLTIWYDQDTLKQILLNLINNAILYNREYGYVEVSVVQLEYEVQICIQDNGIGIKNHEQTRIFERFYRVDKDRSRNSGGTGLGLSIVRHMVENTGGKITLESKLNKGSSFCVYLPLGKKM</sequence>
<dbReference type="GO" id="GO:0000155">
    <property type="term" value="F:phosphorelay sensor kinase activity"/>
    <property type="evidence" value="ECO:0007669"/>
    <property type="project" value="InterPro"/>
</dbReference>
<evidence type="ECO:0000259" key="14">
    <source>
        <dbReference type="PROSITE" id="PS50109"/>
    </source>
</evidence>
<dbReference type="InterPro" id="IPR000014">
    <property type="entry name" value="PAS"/>
</dbReference>
<dbReference type="GO" id="GO:0005886">
    <property type="term" value="C:plasma membrane"/>
    <property type="evidence" value="ECO:0007669"/>
    <property type="project" value="UniProtKB-SubCell"/>
</dbReference>
<protein>
    <recommendedName>
        <fullName evidence="3">histidine kinase</fullName>
        <ecNumber evidence="3">2.7.13.3</ecNumber>
    </recommendedName>
</protein>
<dbReference type="Pfam" id="PF00512">
    <property type="entry name" value="HisKA"/>
    <property type="match status" value="1"/>
</dbReference>
<keyword evidence="4" id="KW-1003">Cell membrane</keyword>
<keyword evidence="5" id="KW-0597">Phosphoprotein</keyword>
<dbReference type="SMART" id="SM00387">
    <property type="entry name" value="HATPase_c"/>
    <property type="match status" value="1"/>
</dbReference>
<dbReference type="FunFam" id="3.30.565.10:FF:000023">
    <property type="entry name" value="PAS domain-containing sensor histidine kinase"/>
    <property type="match status" value="1"/>
</dbReference>
<dbReference type="SMART" id="SM00091">
    <property type="entry name" value="PAS"/>
    <property type="match status" value="1"/>
</dbReference>
<proteinExistence type="predicted"/>
<keyword evidence="8" id="KW-0418">Kinase</keyword>
<evidence type="ECO:0000313" key="18">
    <source>
        <dbReference type="Proteomes" id="UP001171751"/>
    </source>
</evidence>
<keyword evidence="18" id="KW-1185">Reference proteome</keyword>
<dbReference type="SUPFAM" id="SSF55874">
    <property type="entry name" value="ATPase domain of HSP90 chaperone/DNA topoisomerase II/histidine kinase"/>
    <property type="match status" value="1"/>
</dbReference>
<dbReference type="FunFam" id="1.10.287.130:FF:000008">
    <property type="entry name" value="Two-component sensor histidine kinase"/>
    <property type="match status" value="1"/>
</dbReference>